<proteinExistence type="predicted"/>
<comment type="caution">
    <text evidence="8">The sequence shown here is derived from an EMBL/GenBank/DDBJ whole genome shotgun (WGS) entry which is preliminary data.</text>
</comment>
<evidence type="ECO:0000313" key="8">
    <source>
        <dbReference type="EMBL" id="MBA8957000.1"/>
    </source>
</evidence>
<feature type="region of interest" description="Disordered" evidence="6">
    <location>
        <begin position="315"/>
        <end position="343"/>
    </location>
</feature>
<keyword evidence="4" id="KW-0010">Activator</keyword>
<accession>A0A7W3LZE3</accession>
<dbReference type="InterPro" id="IPR018062">
    <property type="entry name" value="HTH_AraC-typ_CS"/>
</dbReference>
<evidence type="ECO:0000259" key="7">
    <source>
        <dbReference type="PROSITE" id="PS01124"/>
    </source>
</evidence>
<evidence type="ECO:0000256" key="1">
    <source>
        <dbReference type="ARBA" id="ARBA00022490"/>
    </source>
</evidence>
<dbReference type="InterPro" id="IPR050204">
    <property type="entry name" value="AraC_XylS_family_regulators"/>
</dbReference>
<dbReference type="InterPro" id="IPR032783">
    <property type="entry name" value="AraC_lig"/>
</dbReference>
<keyword evidence="9" id="KW-1185">Reference proteome</keyword>
<dbReference type="InterPro" id="IPR018060">
    <property type="entry name" value="HTH_AraC"/>
</dbReference>
<dbReference type="PANTHER" id="PTHR46796:SF13">
    <property type="entry name" value="HTH-TYPE TRANSCRIPTIONAL ACTIVATOR RHAS"/>
    <property type="match status" value="1"/>
</dbReference>
<evidence type="ECO:0000256" key="4">
    <source>
        <dbReference type="ARBA" id="ARBA00023159"/>
    </source>
</evidence>
<dbReference type="Gene3D" id="1.10.10.60">
    <property type="entry name" value="Homeodomain-like"/>
    <property type="match status" value="2"/>
</dbReference>
<evidence type="ECO:0000256" key="5">
    <source>
        <dbReference type="ARBA" id="ARBA00023163"/>
    </source>
</evidence>
<dbReference type="InterPro" id="IPR037923">
    <property type="entry name" value="HTH-like"/>
</dbReference>
<sequence length="343" mass="35794">MDLLDDMLDRVRARGAAFCRSETEPPWTMACHTGAPLVLGAMLEGRGWVTRGGGPPVEVGPGDIALFRGEGPIIAGDLPGAGAGTFVSAEYAMRGDVCECLLEALPELAVVPREPEFEPLLALMAAETAGSEPGRQVVLDRMLDLLLVRALRSWFARAEAEPPAGYRALDDPRIGRALRALHERPARPWTVASLAAEAGLSRAAFARRFTALVGRPPLAYLTEWRMVLAADLLRAPGASVAAVARKVGYSDGFAFSNAFKRVRGVAPSEVLRSARAVDGLGGGGPVEQVLDDRAQLGGVPAGALVGGGAVAERVHHADPPALGLEDPAGDPGGLGRAEPDDQG</sequence>
<dbReference type="Pfam" id="PF12833">
    <property type="entry name" value="HTH_18"/>
    <property type="match status" value="1"/>
</dbReference>
<keyword evidence="1" id="KW-0963">Cytoplasm</keyword>
<organism evidence="8 9">
    <name type="scientific">Actinomadura namibiensis</name>
    <dbReference type="NCBI Taxonomy" id="182080"/>
    <lineage>
        <taxon>Bacteria</taxon>
        <taxon>Bacillati</taxon>
        <taxon>Actinomycetota</taxon>
        <taxon>Actinomycetes</taxon>
        <taxon>Streptosporangiales</taxon>
        <taxon>Thermomonosporaceae</taxon>
        <taxon>Actinomadura</taxon>
    </lineage>
</organism>
<dbReference type="SUPFAM" id="SSF51215">
    <property type="entry name" value="Regulatory protein AraC"/>
    <property type="match status" value="1"/>
</dbReference>
<dbReference type="GO" id="GO:0043565">
    <property type="term" value="F:sequence-specific DNA binding"/>
    <property type="evidence" value="ECO:0007669"/>
    <property type="project" value="InterPro"/>
</dbReference>
<dbReference type="Pfam" id="PF12852">
    <property type="entry name" value="Cupin_6"/>
    <property type="match status" value="1"/>
</dbReference>
<dbReference type="SUPFAM" id="SSF46689">
    <property type="entry name" value="Homeodomain-like"/>
    <property type="match status" value="2"/>
</dbReference>
<dbReference type="PROSITE" id="PS00041">
    <property type="entry name" value="HTH_ARAC_FAMILY_1"/>
    <property type="match status" value="1"/>
</dbReference>
<dbReference type="PANTHER" id="PTHR46796">
    <property type="entry name" value="HTH-TYPE TRANSCRIPTIONAL ACTIVATOR RHAS-RELATED"/>
    <property type="match status" value="1"/>
</dbReference>
<gene>
    <name evidence="8" type="ORF">HNR61_008690</name>
</gene>
<dbReference type="EMBL" id="JACJIA010000019">
    <property type="protein sequence ID" value="MBA8957000.1"/>
    <property type="molecule type" value="Genomic_DNA"/>
</dbReference>
<dbReference type="AlphaFoldDB" id="A0A7W3LZE3"/>
<name>A0A7W3LZE3_ACTNM</name>
<evidence type="ECO:0000256" key="3">
    <source>
        <dbReference type="ARBA" id="ARBA00023125"/>
    </source>
</evidence>
<evidence type="ECO:0000313" key="9">
    <source>
        <dbReference type="Proteomes" id="UP000572680"/>
    </source>
</evidence>
<dbReference type="SMART" id="SM00342">
    <property type="entry name" value="HTH_ARAC"/>
    <property type="match status" value="1"/>
</dbReference>
<protein>
    <submittedName>
        <fullName evidence="8">AraC-like DNA-binding protein</fullName>
    </submittedName>
</protein>
<feature type="domain" description="HTH araC/xylS-type" evidence="7">
    <location>
        <begin position="175"/>
        <end position="273"/>
    </location>
</feature>
<keyword evidence="2" id="KW-0805">Transcription regulation</keyword>
<dbReference type="InterPro" id="IPR009057">
    <property type="entry name" value="Homeodomain-like_sf"/>
</dbReference>
<dbReference type="Proteomes" id="UP000572680">
    <property type="component" value="Unassembled WGS sequence"/>
</dbReference>
<evidence type="ECO:0000256" key="2">
    <source>
        <dbReference type="ARBA" id="ARBA00023015"/>
    </source>
</evidence>
<dbReference type="GO" id="GO:0003700">
    <property type="term" value="F:DNA-binding transcription factor activity"/>
    <property type="evidence" value="ECO:0007669"/>
    <property type="project" value="InterPro"/>
</dbReference>
<dbReference type="PROSITE" id="PS01124">
    <property type="entry name" value="HTH_ARAC_FAMILY_2"/>
    <property type="match status" value="1"/>
</dbReference>
<reference evidence="8 9" key="1">
    <citation type="submission" date="2020-08" db="EMBL/GenBank/DDBJ databases">
        <title>Genomic Encyclopedia of Type Strains, Phase IV (KMG-IV): sequencing the most valuable type-strain genomes for metagenomic binning, comparative biology and taxonomic classification.</title>
        <authorList>
            <person name="Goeker M."/>
        </authorList>
    </citation>
    <scope>NUCLEOTIDE SEQUENCE [LARGE SCALE GENOMIC DNA]</scope>
    <source>
        <strain evidence="8 9">DSM 44197</strain>
    </source>
</reference>
<keyword evidence="5" id="KW-0804">Transcription</keyword>
<evidence type="ECO:0000256" key="6">
    <source>
        <dbReference type="SAM" id="MobiDB-lite"/>
    </source>
</evidence>
<keyword evidence="3 8" id="KW-0238">DNA-binding</keyword>